<dbReference type="RefSeq" id="WP_018366773.1">
    <property type="nucleotide sequence ID" value="NZ_CP104407.1"/>
</dbReference>
<feature type="domain" description="PucR C-terminal helix-turn-helix" evidence="1">
    <location>
        <begin position="225"/>
        <end position="273"/>
    </location>
</feature>
<dbReference type="PANTHER" id="PTHR33744:SF15">
    <property type="entry name" value="CARBOHYDRATE DIACID REGULATOR"/>
    <property type="match status" value="1"/>
</dbReference>
<dbReference type="InterPro" id="IPR051448">
    <property type="entry name" value="CdaR-like_regulators"/>
</dbReference>
<dbReference type="SUPFAM" id="SSF46689">
    <property type="entry name" value="Homeodomain-like"/>
    <property type="match status" value="1"/>
</dbReference>
<protein>
    <submittedName>
        <fullName evidence="2">Helix-turn-helix domain-containing protein</fullName>
    </submittedName>
</protein>
<dbReference type="InterPro" id="IPR042070">
    <property type="entry name" value="PucR_C-HTH_sf"/>
</dbReference>
<dbReference type="Pfam" id="PF13556">
    <property type="entry name" value="HTH_30"/>
    <property type="match status" value="1"/>
</dbReference>
<dbReference type="InterPro" id="IPR009057">
    <property type="entry name" value="Homeodomain-like_sf"/>
</dbReference>
<dbReference type="InterPro" id="IPR025736">
    <property type="entry name" value="PucR_C-HTH_dom"/>
</dbReference>
<evidence type="ECO:0000259" key="1">
    <source>
        <dbReference type="Pfam" id="PF13556"/>
    </source>
</evidence>
<proteinExistence type="predicted"/>
<dbReference type="EMBL" id="CP110509">
    <property type="protein sequence ID" value="WMB27899.1"/>
    <property type="molecule type" value="Genomic_DNA"/>
</dbReference>
<keyword evidence="3" id="KW-1185">Reference proteome</keyword>
<sequence>MTLKDLFPDMQVGSFPLPDQDWISIEEEGHYLHFPKDSLSEREQLLLALGRGQQVSLGQLRSPWYHYLLEHEGQPPESFENCQLIYLNHHLPLSLELIDLLRGMIGQVEAVLPISQTRTALLCPQESSSDLLQLLGDLLPTIESDFGLALTIFMGNSWHKVAASSLRDCFEEENRLLTAYLSQKSAGHLLTFSEVILWGLLTGQSLPSVMAYFNQRIKESSEVAELVKAMWQSHANLVQTAQKLFIHRNSLQYKLDKLSHQTGLNLKHLDDLAFAYLLTQK</sequence>
<reference evidence="3" key="1">
    <citation type="submission" date="2022-10" db="EMBL/GenBank/DDBJ databases">
        <title>Streptococcus didelphis as causative of fatal infections in opossums (Didelphis albiventris).</title>
        <authorList>
            <person name="Breyer G.M."/>
            <person name="Da Silva M.E.R.J."/>
            <person name="Siqueira F.M."/>
        </authorList>
    </citation>
    <scope>NUCLEOTIDE SEQUENCE [LARGE SCALE GENOMIC DNA]</scope>
    <source>
        <strain evidence="3">LBVP101/21</strain>
    </source>
</reference>
<accession>A0ABY9LGB0</accession>
<name>A0ABY9LGB0_9STRE</name>
<dbReference type="Proteomes" id="UP001238096">
    <property type="component" value="Chromosome"/>
</dbReference>
<organism evidence="2 3">
    <name type="scientific">Streptococcus didelphis</name>
    <dbReference type="NCBI Taxonomy" id="102886"/>
    <lineage>
        <taxon>Bacteria</taxon>
        <taxon>Bacillati</taxon>
        <taxon>Bacillota</taxon>
        <taxon>Bacilli</taxon>
        <taxon>Lactobacillales</taxon>
        <taxon>Streptococcaceae</taxon>
        <taxon>Streptococcus</taxon>
    </lineage>
</organism>
<dbReference type="PANTHER" id="PTHR33744">
    <property type="entry name" value="CARBOHYDRATE DIACID REGULATOR"/>
    <property type="match status" value="1"/>
</dbReference>
<evidence type="ECO:0000313" key="3">
    <source>
        <dbReference type="Proteomes" id="UP001238096"/>
    </source>
</evidence>
<evidence type="ECO:0000313" key="2">
    <source>
        <dbReference type="EMBL" id="WMB27899.1"/>
    </source>
</evidence>
<dbReference type="Gene3D" id="1.10.10.2840">
    <property type="entry name" value="PucR C-terminal helix-turn-helix domain"/>
    <property type="match status" value="1"/>
</dbReference>
<gene>
    <name evidence="2" type="ORF">N1496_07660</name>
</gene>